<dbReference type="Pfam" id="PF00756">
    <property type="entry name" value="Esterase"/>
    <property type="match status" value="1"/>
</dbReference>
<dbReference type="InterPro" id="IPR029058">
    <property type="entry name" value="AB_hydrolase_fold"/>
</dbReference>
<dbReference type="GO" id="GO:0016747">
    <property type="term" value="F:acyltransferase activity, transferring groups other than amino-acyl groups"/>
    <property type="evidence" value="ECO:0007669"/>
    <property type="project" value="TreeGrafter"/>
</dbReference>
<proteinExistence type="predicted"/>
<dbReference type="InterPro" id="IPR000801">
    <property type="entry name" value="Esterase-like"/>
</dbReference>
<dbReference type="AlphaFoldDB" id="C0EE08"/>
<dbReference type="PANTHER" id="PTHR48098">
    <property type="entry name" value="ENTEROCHELIN ESTERASE-RELATED"/>
    <property type="match status" value="1"/>
</dbReference>
<evidence type="ECO:0000313" key="2">
    <source>
        <dbReference type="Proteomes" id="UP000003340"/>
    </source>
</evidence>
<dbReference type="Proteomes" id="UP000003340">
    <property type="component" value="Unassembled WGS sequence"/>
</dbReference>
<dbReference type="STRING" id="537013.CLOSTMETH_02087"/>
<dbReference type="EMBL" id="ACEC01000066">
    <property type="protein sequence ID" value="EEG30356.1"/>
    <property type="molecule type" value="Genomic_DNA"/>
</dbReference>
<reference evidence="1 2" key="2">
    <citation type="submission" date="2009-02" db="EMBL/GenBank/DDBJ databases">
        <title>Draft genome sequence of Clostridium methylpentosum (DSM 5476).</title>
        <authorList>
            <person name="Sudarsanam P."/>
            <person name="Ley R."/>
            <person name="Guruge J."/>
            <person name="Turnbaugh P.J."/>
            <person name="Mahowald M."/>
            <person name="Liep D."/>
            <person name="Gordon J."/>
        </authorList>
    </citation>
    <scope>NUCLEOTIDE SEQUENCE [LARGE SCALE GENOMIC DNA]</scope>
    <source>
        <strain evidence="1 2">DSM 5476</strain>
    </source>
</reference>
<comment type="caution">
    <text evidence="1">The sequence shown here is derived from an EMBL/GenBank/DDBJ whole genome shotgun (WGS) entry which is preliminary data.</text>
</comment>
<dbReference type="eggNOG" id="COG0627">
    <property type="taxonomic scope" value="Bacteria"/>
</dbReference>
<keyword evidence="2" id="KW-1185">Reference proteome</keyword>
<reference evidence="1 2" key="1">
    <citation type="submission" date="2009-01" db="EMBL/GenBank/DDBJ databases">
        <authorList>
            <person name="Fulton L."/>
            <person name="Clifton S."/>
            <person name="Fulton B."/>
            <person name="Xu J."/>
            <person name="Minx P."/>
            <person name="Pepin K.H."/>
            <person name="Johnson M."/>
            <person name="Bhonagiri V."/>
            <person name="Nash W.E."/>
            <person name="Mardis E.R."/>
            <person name="Wilson R.K."/>
        </authorList>
    </citation>
    <scope>NUCLEOTIDE SEQUENCE [LARGE SCALE GENOMIC DNA]</scope>
    <source>
        <strain evidence="1 2">DSM 5476</strain>
    </source>
</reference>
<protein>
    <submittedName>
        <fullName evidence="1">Putative esterase</fullName>
    </submittedName>
</protein>
<accession>C0EE08</accession>
<dbReference type="Gene3D" id="3.40.50.1820">
    <property type="entry name" value="alpha/beta hydrolase"/>
    <property type="match status" value="1"/>
</dbReference>
<organism evidence="1 2">
    <name type="scientific">[Clostridium] methylpentosum DSM 5476</name>
    <dbReference type="NCBI Taxonomy" id="537013"/>
    <lineage>
        <taxon>Bacteria</taxon>
        <taxon>Bacillati</taxon>
        <taxon>Bacillota</taxon>
        <taxon>Clostridia</taxon>
        <taxon>Eubacteriales</taxon>
        <taxon>Oscillospiraceae</taxon>
        <taxon>Oscillospiraceae incertae sedis</taxon>
    </lineage>
</organism>
<dbReference type="HOGENOM" id="CLU_037618_3_0_9"/>
<name>C0EE08_9FIRM</name>
<evidence type="ECO:0000313" key="1">
    <source>
        <dbReference type="EMBL" id="EEG30356.1"/>
    </source>
</evidence>
<dbReference type="InterPro" id="IPR050583">
    <property type="entry name" value="Mycobacterial_A85_antigen"/>
</dbReference>
<dbReference type="PANTHER" id="PTHR48098:SF1">
    <property type="entry name" value="DIACYLGLYCEROL ACYLTRANSFERASE_MYCOLYLTRANSFERASE AG85A"/>
    <property type="match status" value="1"/>
</dbReference>
<sequence>MPLFHCNFFSKILRTTTRVVVSLPSPSSAATAHLSLDEIYPAGQAHQLLYLLHGMNGDETSWLRKTNVERYAQDSGIALVLPFGENSFYTDMAHGLAYFTYLTEELPRFVQANFPVSSRREDTFIAGLSMGGYGACKAALRYPDRYAAFASLSGAVDIEQVAEYSEQFDMSEMMRNTVGSVEACREGENNLFTLAGRLAGSEEQVPSAYLSCGTEDELCIDMNRRLRDCFERNNLPLTYVERPGGHEWGLWDEQIQQVLAWLPR</sequence>
<gene>
    <name evidence="1" type="ORF">CLOSTMETH_02087</name>
</gene>
<dbReference type="ESTHER" id="9clot-c0ee08">
    <property type="family name" value="A85-EsteraseD-FGH"/>
</dbReference>
<dbReference type="SUPFAM" id="SSF53474">
    <property type="entry name" value="alpha/beta-Hydrolases"/>
    <property type="match status" value="1"/>
</dbReference>